<feature type="compositionally biased region" description="Low complexity" evidence="3">
    <location>
        <begin position="36"/>
        <end position="52"/>
    </location>
</feature>
<dbReference type="InterPro" id="IPR011044">
    <property type="entry name" value="Quino_amine_DH_bsu"/>
</dbReference>
<keyword evidence="2" id="KW-0677">Repeat</keyword>
<dbReference type="InterPro" id="IPR015943">
    <property type="entry name" value="WD40/YVTN_repeat-like_dom_sf"/>
</dbReference>
<reference evidence="4 5" key="1">
    <citation type="journal article" date="2013" name="Plant Cell">
        <title>The transition from a phytopathogenic smut ancestor to an anamorphic biocontrol agent deciphered by comparative whole-genome analysis.</title>
        <authorList>
            <person name="Lefebvre F."/>
            <person name="Joly D.L."/>
            <person name="Labbe C."/>
            <person name="Teichmann B."/>
            <person name="Linning R."/>
            <person name="Belzile F."/>
            <person name="Bakkeren G."/>
            <person name="Belanger R.R."/>
        </authorList>
    </citation>
    <scope>NUCLEOTIDE SEQUENCE [LARGE SCALE GENOMIC DNA]</scope>
    <source>
        <strain evidence="4 5">PF-1</strain>
    </source>
</reference>
<dbReference type="Gene3D" id="2.130.10.10">
    <property type="entry name" value="YVTN repeat-like/Quinoprotein amine dehydrogenase"/>
    <property type="match status" value="1"/>
</dbReference>
<dbReference type="OrthoDB" id="128867at2759"/>
<proteinExistence type="predicted"/>
<evidence type="ECO:0000313" key="4">
    <source>
        <dbReference type="EMBL" id="EPQ26314.1"/>
    </source>
</evidence>
<dbReference type="KEGG" id="pfp:PFL1_06249"/>
<dbReference type="RefSeq" id="XP_007881978.1">
    <property type="nucleotide sequence ID" value="XM_007883787.1"/>
</dbReference>
<dbReference type="EMBL" id="KE361646">
    <property type="protein sequence ID" value="EPQ26314.1"/>
    <property type="molecule type" value="Genomic_DNA"/>
</dbReference>
<dbReference type="HOGENOM" id="CLU_451364_0_0_1"/>
<keyword evidence="1" id="KW-0853">WD repeat</keyword>
<dbReference type="eggNOG" id="KOG2695">
    <property type="taxonomic scope" value="Eukaryota"/>
</dbReference>
<feature type="compositionally biased region" description="Acidic residues" evidence="3">
    <location>
        <begin position="572"/>
        <end position="581"/>
    </location>
</feature>
<feature type="compositionally biased region" description="Pro residues" evidence="3">
    <location>
        <begin position="1"/>
        <end position="10"/>
    </location>
</feature>
<gene>
    <name evidence="4" type="ORF">PFL1_06249</name>
</gene>
<name>A0A061H283_9BASI</name>
<evidence type="ECO:0000256" key="3">
    <source>
        <dbReference type="SAM" id="MobiDB-lite"/>
    </source>
</evidence>
<feature type="compositionally biased region" description="Low complexity" evidence="3">
    <location>
        <begin position="490"/>
        <end position="500"/>
    </location>
</feature>
<sequence length="605" mass="64757">MSGSAPPPFKVPGHEWDPVRKRFFKSQPAAQPQHIPGPRGAGSSASGTGLSSKRNRRGRGRGRDDAPPSPSPNQAQEWRDHASRTREALRHRLGIAARPGMAGSMASLRSAGRLTLHESTRRLANPARHIASRLSLSHRVSLPFLGAPTADSAINHLALGEDAGCLYASSRTSTYRVDLIPLDHPGADSRPYFSLVWHEGGASVVVDARCPRPGFRKQTLHSRQAGCQIQIGMDRGSPHVYLRSGSSPFCSEPIRLHAKAKGDLLCSAVRDDPRRRTRRFSVRAEDMRTPHVLPCAELGLAYGIGPVVMVGSIREEKTFTLSDARRLGSDAMCVCFATDTRVYAGLRSGRVVGFDVGRTDQRDAPPRGSHDAGFEELAQGAGSVTHVVGVGESELLVAWTTGEMRLVDLVTKQTKVSFVGHVNSYTFNLALAVDAHHRLVACAGQDDQVRIWSLDDPEPLSSSSSSSSGSGGDANPNLGQDGSRIDGHSARASSDAAAEAQPEQGRRLHGFRWNNGAAERVGALQWTPRFDDLVVARQQAFTTSSSAAGPNRRRVIGGGGGGGGGHSRAQEGLDDDDDDDDFLATLSHGPPALIVAAGDQLYFYE</sequence>
<protein>
    <submittedName>
        <fullName evidence="4">Uncharacterized protein</fullName>
    </submittedName>
</protein>
<feature type="compositionally biased region" description="Gly residues" evidence="3">
    <location>
        <begin position="556"/>
        <end position="566"/>
    </location>
</feature>
<dbReference type="PANTHER" id="PTHR44472">
    <property type="entry name" value="DDB1- AND CUL4-ASSOCIATED FACTOR 4-RELATED"/>
    <property type="match status" value="1"/>
</dbReference>
<evidence type="ECO:0000313" key="5">
    <source>
        <dbReference type="Proteomes" id="UP000053664"/>
    </source>
</evidence>
<dbReference type="GO" id="GO:0080008">
    <property type="term" value="C:Cul4-RING E3 ubiquitin ligase complex"/>
    <property type="evidence" value="ECO:0007669"/>
    <property type="project" value="TreeGrafter"/>
</dbReference>
<dbReference type="PANTHER" id="PTHR44472:SF1">
    <property type="entry name" value="DDB1 AND CUL4 ASSOCIATED FACTOR 4"/>
    <property type="match status" value="1"/>
</dbReference>
<dbReference type="SUPFAM" id="SSF50969">
    <property type="entry name" value="YVTN repeat-like/Quinoprotein amine dehydrogenase"/>
    <property type="match status" value="1"/>
</dbReference>
<feature type="region of interest" description="Disordered" evidence="3">
    <location>
        <begin position="1"/>
        <end position="85"/>
    </location>
</feature>
<evidence type="ECO:0000256" key="2">
    <source>
        <dbReference type="ARBA" id="ARBA00022737"/>
    </source>
</evidence>
<evidence type="ECO:0000256" key="1">
    <source>
        <dbReference type="ARBA" id="ARBA00022574"/>
    </source>
</evidence>
<feature type="region of interest" description="Disordered" evidence="3">
    <location>
        <begin position="454"/>
        <end position="508"/>
    </location>
</feature>
<dbReference type="AlphaFoldDB" id="A0A061H283"/>
<dbReference type="Proteomes" id="UP000053664">
    <property type="component" value="Unassembled WGS sequence"/>
</dbReference>
<accession>A0A061H283</accession>
<organism evidence="4 5">
    <name type="scientific">Pseudozyma flocculosa PF-1</name>
    <dbReference type="NCBI Taxonomy" id="1277687"/>
    <lineage>
        <taxon>Eukaryota</taxon>
        <taxon>Fungi</taxon>
        <taxon>Dikarya</taxon>
        <taxon>Basidiomycota</taxon>
        <taxon>Ustilaginomycotina</taxon>
        <taxon>Ustilaginomycetes</taxon>
        <taxon>Ustilaginales</taxon>
        <taxon>Ustilaginaceae</taxon>
        <taxon>Pseudozyma</taxon>
    </lineage>
</organism>
<dbReference type="InterPro" id="IPR052254">
    <property type="entry name" value="CUL4-DDB1_E3_ligase_receptor"/>
</dbReference>
<dbReference type="GeneID" id="19320327"/>
<feature type="region of interest" description="Disordered" evidence="3">
    <location>
        <begin position="544"/>
        <end position="581"/>
    </location>
</feature>